<sequence>MDGEDDLIQGLNIPIHEVGQTPDTPRRIPNFER</sequence>
<organism evidence="1 2">
    <name type="scientific">Araneus ventricosus</name>
    <name type="common">Orbweaver spider</name>
    <name type="synonym">Epeira ventricosa</name>
    <dbReference type="NCBI Taxonomy" id="182803"/>
    <lineage>
        <taxon>Eukaryota</taxon>
        <taxon>Metazoa</taxon>
        <taxon>Ecdysozoa</taxon>
        <taxon>Arthropoda</taxon>
        <taxon>Chelicerata</taxon>
        <taxon>Arachnida</taxon>
        <taxon>Araneae</taxon>
        <taxon>Araneomorphae</taxon>
        <taxon>Entelegynae</taxon>
        <taxon>Araneoidea</taxon>
        <taxon>Araneidae</taxon>
        <taxon>Araneus</taxon>
    </lineage>
</organism>
<proteinExistence type="predicted"/>
<evidence type="ECO:0000313" key="2">
    <source>
        <dbReference type="Proteomes" id="UP000499080"/>
    </source>
</evidence>
<reference evidence="1 2" key="1">
    <citation type="journal article" date="2019" name="Sci. Rep.">
        <title>Orb-weaving spider Araneus ventricosus genome elucidates the spidroin gene catalogue.</title>
        <authorList>
            <person name="Kono N."/>
            <person name="Nakamura H."/>
            <person name="Ohtoshi R."/>
            <person name="Moran D.A.P."/>
            <person name="Shinohara A."/>
            <person name="Yoshida Y."/>
            <person name="Fujiwara M."/>
            <person name="Mori M."/>
            <person name="Tomita M."/>
            <person name="Arakawa K."/>
        </authorList>
    </citation>
    <scope>NUCLEOTIDE SEQUENCE [LARGE SCALE GENOMIC DNA]</scope>
</reference>
<gene>
    <name evidence="1" type="ORF">AVEN_251827_1</name>
</gene>
<dbReference type="EMBL" id="BGPR01200118">
    <property type="protein sequence ID" value="GBN15572.1"/>
    <property type="molecule type" value="Genomic_DNA"/>
</dbReference>
<protein>
    <submittedName>
        <fullName evidence="1">Uncharacterized protein</fullName>
    </submittedName>
</protein>
<name>A0A4Y2LLS9_ARAVE</name>
<dbReference type="AlphaFoldDB" id="A0A4Y2LLS9"/>
<comment type="caution">
    <text evidence="1">The sequence shown here is derived from an EMBL/GenBank/DDBJ whole genome shotgun (WGS) entry which is preliminary data.</text>
</comment>
<evidence type="ECO:0000313" key="1">
    <source>
        <dbReference type="EMBL" id="GBN15572.1"/>
    </source>
</evidence>
<accession>A0A4Y2LLS9</accession>
<dbReference type="Proteomes" id="UP000499080">
    <property type="component" value="Unassembled WGS sequence"/>
</dbReference>
<feature type="non-terminal residue" evidence="1">
    <location>
        <position position="33"/>
    </location>
</feature>
<keyword evidence="2" id="KW-1185">Reference proteome</keyword>